<dbReference type="VEuPathDB" id="FungiDB:ASPZODRAFT_137396"/>
<protein>
    <submittedName>
        <fullName evidence="2">Uncharacterized protein</fullName>
    </submittedName>
</protein>
<feature type="transmembrane region" description="Helical" evidence="1">
    <location>
        <begin position="150"/>
        <end position="175"/>
    </location>
</feature>
<evidence type="ECO:0000313" key="3">
    <source>
        <dbReference type="Proteomes" id="UP000184188"/>
    </source>
</evidence>
<dbReference type="EMBL" id="KV878363">
    <property type="protein sequence ID" value="OJJ42250.1"/>
    <property type="molecule type" value="Genomic_DNA"/>
</dbReference>
<dbReference type="AlphaFoldDB" id="A0A1L9S519"/>
<accession>A0A1L9S519</accession>
<feature type="transmembrane region" description="Helical" evidence="1">
    <location>
        <begin position="70"/>
        <end position="90"/>
    </location>
</feature>
<sequence>MGFNKWLDKRLLSISQSKWISSCMVQYYYASCGIICGLLVLLGLVAARFVPPIKPWWTAEQTALHYQTHIKGVHGGAALMIVSGMFYLPFSAAISYQMRRVPKLPYYVHQVQLAAAAAGVWTLMLPGVILGLIGFRPYRPVEITQTLSDLFWLCSIMTWPTFMIQNFAFAHAILADNREQPLFPKELGIVNIIIPILYTPAISIHTTLYGPLAFNGGIGYWTIFVIFFTQLCIDSVYLVLAIRQESKEEFAMES</sequence>
<organism evidence="2 3">
    <name type="scientific">Penicilliopsis zonata CBS 506.65</name>
    <dbReference type="NCBI Taxonomy" id="1073090"/>
    <lineage>
        <taxon>Eukaryota</taxon>
        <taxon>Fungi</taxon>
        <taxon>Dikarya</taxon>
        <taxon>Ascomycota</taxon>
        <taxon>Pezizomycotina</taxon>
        <taxon>Eurotiomycetes</taxon>
        <taxon>Eurotiomycetidae</taxon>
        <taxon>Eurotiales</taxon>
        <taxon>Aspergillaceae</taxon>
        <taxon>Penicilliopsis</taxon>
    </lineage>
</organism>
<feature type="transmembrane region" description="Helical" evidence="1">
    <location>
        <begin position="111"/>
        <end position="135"/>
    </location>
</feature>
<feature type="transmembrane region" description="Helical" evidence="1">
    <location>
        <begin position="218"/>
        <end position="242"/>
    </location>
</feature>
<reference evidence="3" key="1">
    <citation type="journal article" date="2017" name="Genome Biol.">
        <title>Comparative genomics reveals high biological diversity and specific adaptations in the industrially and medically important fungal genus Aspergillus.</title>
        <authorList>
            <person name="de Vries R.P."/>
            <person name="Riley R."/>
            <person name="Wiebenga A."/>
            <person name="Aguilar-Osorio G."/>
            <person name="Amillis S."/>
            <person name="Uchima C.A."/>
            <person name="Anderluh G."/>
            <person name="Asadollahi M."/>
            <person name="Askin M."/>
            <person name="Barry K."/>
            <person name="Battaglia E."/>
            <person name="Bayram O."/>
            <person name="Benocci T."/>
            <person name="Braus-Stromeyer S.A."/>
            <person name="Caldana C."/>
            <person name="Canovas D."/>
            <person name="Cerqueira G.C."/>
            <person name="Chen F."/>
            <person name="Chen W."/>
            <person name="Choi C."/>
            <person name="Clum A."/>
            <person name="Dos Santos R.A."/>
            <person name="Damasio A.R."/>
            <person name="Diallinas G."/>
            <person name="Emri T."/>
            <person name="Fekete E."/>
            <person name="Flipphi M."/>
            <person name="Freyberg S."/>
            <person name="Gallo A."/>
            <person name="Gournas C."/>
            <person name="Habgood R."/>
            <person name="Hainaut M."/>
            <person name="Harispe M.L."/>
            <person name="Henrissat B."/>
            <person name="Hilden K.S."/>
            <person name="Hope R."/>
            <person name="Hossain A."/>
            <person name="Karabika E."/>
            <person name="Karaffa L."/>
            <person name="Karanyi Z."/>
            <person name="Krasevec N."/>
            <person name="Kuo A."/>
            <person name="Kusch H."/>
            <person name="LaButti K."/>
            <person name="Lagendijk E.L."/>
            <person name="Lapidus A."/>
            <person name="Levasseur A."/>
            <person name="Lindquist E."/>
            <person name="Lipzen A."/>
            <person name="Logrieco A.F."/>
            <person name="MacCabe A."/>
            <person name="Maekelae M.R."/>
            <person name="Malavazi I."/>
            <person name="Melin P."/>
            <person name="Meyer V."/>
            <person name="Mielnichuk N."/>
            <person name="Miskei M."/>
            <person name="Molnar A.P."/>
            <person name="Mule G."/>
            <person name="Ngan C.Y."/>
            <person name="Orejas M."/>
            <person name="Orosz E."/>
            <person name="Ouedraogo J.P."/>
            <person name="Overkamp K.M."/>
            <person name="Park H.-S."/>
            <person name="Perrone G."/>
            <person name="Piumi F."/>
            <person name="Punt P.J."/>
            <person name="Ram A.F."/>
            <person name="Ramon A."/>
            <person name="Rauscher S."/>
            <person name="Record E."/>
            <person name="Riano-Pachon D.M."/>
            <person name="Robert V."/>
            <person name="Roehrig J."/>
            <person name="Ruller R."/>
            <person name="Salamov A."/>
            <person name="Salih N.S."/>
            <person name="Samson R.A."/>
            <person name="Sandor E."/>
            <person name="Sanguinetti M."/>
            <person name="Schuetze T."/>
            <person name="Sepcic K."/>
            <person name="Shelest E."/>
            <person name="Sherlock G."/>
            <person name="Sophianopoulou V."/>
            <person name="Squina F.M."/>
            <person name="Sun H."/>
            <person name="Susca A."/>
            <person name="Todd R.B."/>
            <person name="Tsang A."/>
            <person name="Unkles S.E."/>
            <person name="van de Wiele N."/>
            <person name="van Rossen-Uffink D."/>
            <person name="Oliveira J.V."/>
            <person name="Vesth T.C."/>
            <person name="Visser J."/>
            <person name="Yu J.-H."/>
            <person name="Zhou M."/>
            <person name="Andersen M.R."/>
            <person name="Archer D.B."/>
            <person name="Baker S.E."/>
            <person name="Benoit I."/>
            <person name="Brakhage A.A."/>
            <person name="Braus G.H."/>
            <person name="Fischer R."/>
            <person name="Frisvad J.C."/>
            <person name="Goldman G.H."/>
            <person name="Houbraken J."/>
            <person name="Oakley B."/>
            <person name="Pocsi I."/>
            <person name="Scazzocchio C."/>
            <person name="Seiboth B."/>
            <person name="vanKuyk P.A."/>
            <person name="Wortman J."/>
            <person name="Dyer P.S."/>
            <person name="Grigoriev I.V."/>
        </authorList>
    </citation>
    <scope>NUCLEOTIDE SEQUENCE [LARGE SCALE GENOMIC DNA]</scope>
    <source>
        <strain evidence="3">CBS 506.65</strain>
    </source>
</reference>
<dbReference type="Proteomes" id="UP000184188">
    <property type="component" value="Unassembled WGS sequence"/>
</dbReference>
<proteinExistence type="predicted"/>
<feature type="transmembrane region" description="Helical" evidence="1">
    <location>
        <begin position="27"/>
        <end position="50"/>
    </location>
</feature>
<feature type="transmembrane region" description="Helical" evidence="1">
    <location>
        <begin position="187"/>
        <end position="206"/>
    </location>
</feature>
<dbReference type="GeneID" id="34610768"/>
<keyword evidence="1" id="KW-0812">Transmembrane</keyword>
<name>A0A1L9S519_9EURO</name>
<keyword evidence="1" id="KW-0472">Membrane</keyword>
<dbReference type="RefSeq" id="XP_022576760.1">
    <property type="nucleotide sequence ID" value="XM_022724303.1"/>
</dbReference>
<evidence type="ECO:0000313" key="2">
    <source>
        <dbReference type="EMBL" id="OJJ42250.1"/>
    </source>
</evidence>
<keyword evidence="1" id="KW-1133">Transmembrane helix</keyword>
<gene>
    <name evidence="2" type="ORF">ASPZODRAFT_137396</name>
</gene>
<evidence type="ECO:0000256" key="1">
    <source>
        <dbReference type="SAM" id="Phobius"/>
    </source>
</evidence>
<dbReference type="OrthoDB" id="3449024at2759"/>
<keyword evidence="3" id="KW-1185">Reference proteome</keyword>